<dbReference type="EMBL" id="LWQT01000038">
    <property type="protein sequence ID" value="OAN53856.1"/>
    <property type="molecule type" value="Genomic_DNA"/>
</dbReference>
<dbReference type="RefSeq" id="WP_068489865.1">
    <property type="nucleotide sequence ID" value="NZ_LWQT01000038.1"/>
</dbReference>
<dbReference type="Proteomes" id="UP000078428">
    <property type="component" value="Unassembled WGS sequence"/>
</dbReference>
<name>A0A178MWT7_9PROT</name>
<reference evidence="1 2" key="1">
    <citation type="submission" date="2016-04" db="EMBL/GenBank/DDBJ databases">
        <title>Draft genome sequence of freshwater magnetotactic bacteria Magnetospirillum marisnigri SP-1 and Magnetospirillum moscoviense BB-1.</title>
        <authorList>
            <person name="Koziaeva V."/>
            <person name="Dziuba M.V."/>
            <person name="Ivanov T.M."/>
            <person name="Kuznetsov B."/>
            <person name="Grouzdev D.S."/>
        </authorList>
    </citation>
    <scope>NUCLEOTIDE SEQUENCE [LARGE SCALE GENOMIC DNA]</scope>
    <source>
        <strain evidence="1 2">SP-1</strain>
    </source>
</reference>
<dbReference type="AlphaFoldDB" id="A0A178MWT7"/>
<dbReference type="InterPro" id="IPR058701">
    <property type="entry name" value="PhiTE_072-like"/>
</dbReference>
<protein>
    <submittedName>
        <fullName evidence="1">Uncharacterized protein</fullName>
    </submittedName>
</protein>
<sequence>MGVISSAELHRVRSGHEWALIALDDHTGLVAIQSSYGAFNHIWPPQHRSQPLGEFIATLDFDYFMTKTRGTAAREFDFDGTVANIRGWIKRARRERGISKDVARDAISALDAIDHTTSSDYFATQICDDADLMQALGSEWYEAFRTRYTPECEWFWKTIWADFRWQLLCRDGLESPFIGL</sequence>
<dbReference type="Pfam" id="PF26211">
    <property type="entry name" value="Phage_phiTE_072"/>
    <property type="match status" value="1"/>
</dbReference>
<dbReference type="STRING" id="1285242.A6A04_13265"/>
<organism evidence="1 2">
    <name type="scientific">Paramagnetospirillum marisnigri</name>
    <dbReference type="NCBI Taxonomy" id="1285242"/>
    <lineage>
        <taxon>Bacteria</taxon>
        <taxon>Pseudomonadati</taxon>
        <taxon>Pseudomonadota</taxon>
        <taxon>Alphaproteobacteria</taxon>
        <taxon>Rhodospirillales</taxon>
        <taxon>Magnetospirillaceae</taxon>
        <taxon>Paramagnetospirillum</taxon>
    </lineage>
</organism>
<accession>A0A178MWT7</accession>
<evidence type="ECO:0000313" key="1">
    <source>
        <dbReference type="EMBL" id="OAN53856.1"/>
    </source>
</evidence>
<evidence type="ECO:0000313" key="2">
    <source>
        <dbReference type="Proteomes" id="UP000078428"/>
    </source>
</evidence>
<proteinExistence type="predicted"/>
<dbReference type="OrthoDB" id="8479425at2"/>
<comment type="caution">
    <text evidence="1">The sequence shown here is derived from an EMBL/GenBank/DDBJ whole genome shotgun (WGS) entry which is preliminary data.</text>
</comment>
<keyword evidence="2" id="KW-1185">Reference proteome</keyword>
<gene>
    <name evidence="1" type="ORF">A6A04_13265</name>
</gene>